<dbReference type="Proteomes" id="UP000003932">
    <property type="component" value="Chromosome"/>
</dbReference>
<dbReference type="PATRIC" id="fig|1202536.3.peg.84"/>
<dbReference type="InterPro" id="IPR045864">
    <property type="entry name" value="aa-tRNA-synth_II/BPL/LPL"/>
</dbReference>
<feature type="transmembrane region" description="Helical" evidence="6">
    <location>
        <begin position="182"/>
        <end position="199"/>
    </location>
</feature>
<protein>
    <submittedName>
        <fullName evidence="8">Aspartyl-tRNA synthetase</fullName>
    </submittedName>
</protein>
<dbReference type="InterPro" id="IPR006195">
    <property type="entry name" value="aa-tRNA-synth_II"/>
</dbReference>
<evidence type="ECO:0000256" key="4">
    <source>
        <dbReference type="ARBA" id="ARBA00022917"/>
    </source>
</evidence>
<dbReference type="PANTHER" id="PTHR22594">
    <property type="entry name" value="ASPARTYL/LYSYL-TRNA SYNTHETASE"/>
    <property type="match status" value="1"/>
</dbReference>
<dbReference type="InterPro" id="IPR002312">
    <property type="entry name" value="Asp/Asn-tRNA-synth_IIb"/>
</dbReference>
<evidence type="ECO:0000313" key="9">
    <source>
        <dbReference type="Proteomes" id="UP000003932"/>
    </source>
</evidence>
<evidence type="ECO:0000256" key="3">
    <source>
        <dbReference type="ARBA" id="ARBA00022840"/>
    </source>
</evidence>
<keyword evidence="4" id="KW-0648">Protein biosynthesis</keyword>
<accession>J7GSU9</accession>
<feature type="domain" description="Aminoacyl-transfer RNA synthetases class-II family profile" evidence="7">
    <location>
        <begin position="77"/>
        <end position="393"/>
    </location>
</feature>
<dbReference type="SUPFAM" id="SSF55681">
    <property type="entry name" value="Class II aaRS and biotin synthetases"/>
    <property type="match status" value="1"/>
</dbReference>
<dbReference type="GO" id="GO:0004815">
    <property type="term" value="F:aspartate-tRNA ligase activity"/>
    <property type="evidence" value="ECO:0007669"/>
    <property type="project" value="TreeGrafter"/>
</dbReference>
<evidence type="ECO:0000256" key="6">
    <source>
        <dbReference type="SAM" id="Phobius"/>
    </source>
</evidence>
<dbReference type="RefSeq" id="WP_014886860.1">
    <property type="nucleotide sequence ID" value="NC_018414.1"/>
</dbReference>
<feature type="transmembrane region" description="Helical" evidence="6">
    <location>
        <begin position="74"/>
        <end position="91"/>
    </location>
</feature>
<dbReference type="OrthoDB" id="9802326at2"/>
<name>J7GSU9_CARRU</name>
<dbReference type="Gene3D" id="3.30.930.10">
    <property type="entry name" value="Bira Bifunctional Protein, Domain 2"/>
    <property type="match status" value="2"/>
</dbReference>
<evidence type="ECO:0000256" key="5">
    <source>
        <dbReference type="ARBA" id="ARBA00023146"/>
    </source>
</evidence>
<keyword evidence="6" id="KW-0812">Transmembrane</keyword>
<evidence type="ECO:0000313" key="8">
    <source>
        <dbReference type="EMBL" id="AFP83559.1"/>
    </source>
</evidence>
<keyword evidence="6" id="KW-0472">Membrane</keyword>
<feature type="transmembrane region" description="Helical" evidence="6">
    <location>
        <begin position="238"/>
        <end position="257"/>
    </location>
</feature>
<gene>
    <name evidence="8" type="primary">aspS</name>
    <name evidence="8" type="ORF">A33U_0100</name>
</gene>
<organism evidence="8 9">
    <name type="scientific">Candidatus Carsonella ruddii CE isolate Thao2000</name>
    <dbReference type="NCBI Taxonomy" id="1202536"/>
    <lineage>
        <taxon>Bacteria</taxon>
        <taxon>Pseudomonadati</taxon>
        <taxon>Pseudomonadota</taxon>
        <taxon>Gammaproteobacteria</taxon>
        <taxon>Oceanospirillales</taxon>
        <taxon>Halomonadaceae</taxon>
        <taxon>Zymobacter group</taxon>
        <taxon>Candidatus Carsonella</taxon>
    </lineage>
</organism>
<dbReference type="PANTHER" id="PTHR22594:SF5">
    <property type="entry name" value="ASPARTATE--TRNA LIGASE, MITOCHONDRIAL"/>
    <property type="match status" value="1"/>
</dbReference>
<dbReference type="AlphaFoldDB" id="J7GSU9"/>
<keyword evidence="6" id="KW-1133">Transmembrane helix</keyword>
<dbReference type="HOGENOM" id="CLU_646697_0_0_6"/>
<dbReference type="GO" id="GO:0006422">
    <property type="term" value="P:aspartyl-tRNA aminoacylation"/>
    <property type="evidence" value="ECO:0007669"/>
    <property type="project" value="TreeGrafter"/>
</dbReference>
<evidence type="ECO:0000256" key="1">
    <source>
        <dbReference type="ARBA" id="ARBA00022598"/>
    </source>
</evidence>
<dbReference type="Pfam" id="PF00152">
    <property type="entry name" value="tRNA-synt_2"/>
    <property type="match status" value="1"/>
</dbReference>
<dbReference type="PRINTS" id="PR01042">
    <property type="entry name" value="TRNASYNTHASP"/>
</dbReference>
<evidence type="ECO:0000259" key="7">
    <source>
        <dbReference type="PROSITE" id="PS50862"/>
    </source>
</evidence>
<proteinExistence type="predicted"/>
<dbReference type="InterPro" id="IPR004364">
    <property type="entry name" value="Aa-tRNA-synt_II"/>
</dbReference>
<dbReference type="STRING" id="1202536.A33U_0100"/>
<sequence length="419" mass="51416">MFNIYYGYIKKIRKHGKIIFLEILTENKIVKSIIKNYKILLKRTIIGIYGFLNLKDFIIIEICLYKKKINKKNFFNFIFRSNLLFYIRYFFNKLKYLELDSPIIDNFTKLGSKQFLIIDKKRKNKFYSLSQSPQKIKQYYIFNNINKYFQIIKCFRDENLRSSRIKEFVQIDIENSYTFFNIFKKKIIFLIKSIIYYFFNKKSYNITIKYKYIKKFFFEKKNFKYPYLFKKIKLKKKFLYLFKTFSFFYLFINNYYLKYKKYFFFITKKIIDFKICTKIEILIRYLNIINLKKILIWIVNFMYFKNNKIHHHHFSSYKNNFLKIIKSKSLSYDIIYNGVEIGGGSIRNINYKILKKNLFFLKIKKSNFLNFLKTSLPQHCGIALGLERIISLFCNININKVILYKKYMKCINSVNLNNV</sequence>
<evidence type="ECO:0000256" key="2">
    <source>
        <dbReference type="ARBA" id="ARBA00022741"/>
    </source>
</evidence>
<keyword evidence="1" id="KW-0436">Ligase</keyword>
<keyword evidence="2" id="KW-0547">Nucleotide-binding</keyword>
<dbReference type="PROSITE" id="PS50862">
    <property type="entry name" value="AA_TRNA_LIGASE_II"/>
    <property type="match status" value="1"/>
</dbReference>
<dbReference type="GO" id="GO:0005524">
    <property type="term" value="F:ATP binding"/>
    <property type="evidence" value="ECO:0007669"/>
    <property type="project" value="UniProtKB-KW"/>
</dbReference>
<keyword evidence="5 8" id="KW-0030">Aminoacyl-tRNA synthetase</keyword>
<dbReference type="EMBL" id="CP003541">
    <property type="protein sequence ID" value="AFP83559.1"/>
    <property type="molecule type" value="Genomic_DNA"/>
</dbReference>
<keyword evidence="3" id="KW-0067">ATP-binding</keyword>
<reference evidence="8 9" key="1">
    <citation type="journal article" date="2012" name="Mol. Biol. Evol.">
        <title>Genome reduction and co-evolution between the primary and secondary bacterial symbionts of psyllids.</title>
        <authorList>
            <person name="Sloan D.B."/>
            <person name="Moran N.A."/>
        </authorList>
    </citation>
    <scope>NUCLEOTIDE SEQUENCE [LARGE SCALE GENOMIC DNA]</scope>
    <source>
        <strain evidence="8 9">CE</strain>
    </source>
</reference>
<dbReference type="KEGG" id="cru:A33U_0100"/>